<accession>A0A0X8HSE3</accession>
<feature type="domain" description="Mso1 N-terminal" evidence="2">
    <location>
        <begin position="22"/>
        <end position="63"/>
    </location>
</feature>
<name>A0A0X8HSE3_9SACH</name>
<feature type="region of interest" description="Disordered" evidence="1">
    <location>
        <begin position="1"/>
        <end position="38"/>
    </location>
</feature>
<keyword evidence="4" id="KW-1185">Reference proteome</keyword>
<dbReference type="RefSeq" id="XP_017987580.1">
    <property type="nucleotide sequence ID" value="XM_018131842.1"/>
</dbReference>
<feature type="compositionally biased region" description="Low complexity" evidence="1">
    <location>
        <begin position="78"/>
        <end position="97"/>
    </location>
</feature>
<sequence length="197" mass="21782">MSNQGTDIWNKFKSSTKSLSTSFSNLSVKTEKDGDTPESTLIHKALVKHYRKKEPFEGFPEWLGHTEEIPDRQTPINSARISSPGQSSRSGESSVRSTAGMAFQKIYSSVQSAKTSGEYTSSRNFYQQESHLSDQYGDSGSAGSTFRLQREYAPGSGRLNSDGSASTGSQRGAVRSHSHRMLAHMRSNISRRETFDL</sequence>
<feature type="region of interest" description="Disordered" evidence="1">
    <location>
        <begin position="67"/>
        <end position="97"/>
    </location>
</feature>
<evidence type="ECO:0000313" key="3">
    <source>
        <dbReference type="EMBL" id="AMD20584.1"/>
    </source>
</evidence>
<feature type="region of interest" description="Disordered" evidence="1">
    <location>
        <begin position="153"/>
        <end position="197"/>
    </location>
</feature>
<evidence type="ECO:0000313" key="4">
    <source>
        <dbReference type="Proteomes" id="UP000243052"/>
    </source>
</evidence>
<dbReference type="EMBL" id="CP014244">
    <property type="protein sequence ID" value="AMD20584.1"/>
    <property type="molecule type" value="Genomic_DNA"/>
</dbReference>
<dbReference type="Pfam" id="PF14475">
    <property type="entry name" value="Mso1_Sec1_bdg"/>
    <property type="match status" value="1"/>
</dbReference>
<feature type="compositionally biased region" description="Low complexity" evidence="1">
    <location>
        <begin position="11"/>
        <end position="27"/>
    </location>
</feature>
<evidence type="ECO:0000259" key="2">
    <source>
        <dbReference type="Pfam" id="PF14475"/>
    </source>
</evidence>
<dbReference type="OrthoDB" id="4094515at2759"/>
<evidence type="ECO:0000256" key="1">
    <source>
        <dbReference type="SAM" id="MobiDB-lite"/>
    </source>
</evidence>
<dbReference type="InterPro" id="IPR028095">
    <property type="entry name" value="Mso1_N_dom"/>
</dbReference>
<gene>
    <name evidence="3" type="ORF">AW171_hschr42483</name>
</gene>
<dbReference type="AlphaFoldDB" id="A0A0X8HSE3"/>
<reference evidence="3 4" key="1">
    <citation type="submission" date="2016-01" db="EMBL/GenBank/DDBJ databases">
        <title>Genome sequence of the yeast Holleya sinecauda.</title>
        <authorList>
            <person name="Dietrich F.S."/>
        </authorList>
    </citation>
    <scope>NUCLEOTIDE SEQUENCE [LARGE SCALE GENOMIC DNA]</scope>
    <source>
        <strain evidence="3 4">ATCC 58844</strain>
    </source>
</reference>
<protein>
    <submittedName>
        <fullName evidence="3">HDL160Wp</fullName>
    </submittedName>
</protein>
<dbReference type="STRING" id="45286.A0A0X8HSE3"/>
<proteinExistence type="predicted"/>
<dbReference type="Proteomes" id="UP000243052">
    <property type="component" value="Chromosome iv"/>
</dbReference>
<feature type="compositionally biased region" description="Polar residues" evidence="1">
    <location>
        <begin position="158"/>
        <end position="170"/>
    </location>
</feature>
<organism evidence="3 4">
    <name type="scientific">Eremothecium sinecaudum</name>
    <dbReference type="NCBI Taxonomy" id="45286"/>
    <lineage>
        <taxon>Eukaryota</taxon>
        <taxon>Fungi</taxon>
        <taxon>Dikarya</taxon>
        <taxon>Ascomycota</taxon>
        <taxon>Saccharomycotina</taxon>
        <taxon>Saccharomycetes</taxon>
        <taxon>Saccharomycetales</taxon>
        <taxon>Saccharomycetaceae</taxon>
        <taxon>Eremothecium</taxon>
    </lineage>
</organism>
<dbReference type="GeneID" id="28723836"/>
<feature type="compositionally biased region" description="Basic residues" evidence="1">
    <location>
        <begin position="174"/>
        <end position="183"/>
    </location>
</feature>